<organism evidence="9 10">
    <name type="scientific">Pseudomicrostroma glucosiphilum</name>
    <dbReference type="NCBI Taxonomy" id="1684307"/>
    <lineage>
        <taxon>Eukaryota</taxon>
        <taxon>Fungi</taxon>
        <taxon>Dikarya</taxon>
        <taxon>Basidiomycota</taxon>
        <taxon>Ustilaginomycotina</taxon>
        <taxon>Exobasidiomycetes</taxon>
        <taxon>Microstromatales</taxon>
        <taxon>Microstromatales incertae sedis</taxon>
        <taxon>Pseudomicrostroma</taxon>
    </lineage>
</organism>
<evidence type="ECO:0000313" key="10">
    <source>
        <dbReference type="Proteomes" id="UP000245942"/>
    </source>
</evidence>
<dbReference type="Proteomes" id="UP000245942">
    <property type="component" value="Unassembled WGS sequence"/>
</dbReference>
<feature type="repeat" description="WD" evidence="5">
    <location>
        <begin position="121"/>
        <end position="153"/>
    </location>
</feature>
<dbReference type="PROSITE" id="PS51396">
    <property type="entry name" value="PUL"/>
    <property type="match status" value="1"/>
</dbReference>
<feature type="domain" description="PUL" evidence="8">
    <location>
        <begin position="524"/>
        <end position="778"/>
    </location>
</feature>
<dbReference type="GO" id="GO:0005634">
    <property type="term" value="C:nucleus"/>
    <property type="evidence" value="ECO:0007669"/>
    <property type="project" value="TreeGrafter"/>
</dbReference>
<dbReference type="Pfam" id="PF00400">
    <property type="entry name" value="WD40"/>
    <property type="match status" value="5"/>
</dbReference>
<dbReference type="Pfam" id="PF09070">
    <property type="entry name" value="PFU"/>
    <property type="match status" value="1"/>
</dbReference>
<dbReference type="PANTHER" id="PTHR19849">
    <property type="entry name" value="PHOSPHOLIPASE A-2-ACTIVATING PROTEIN"/>
    <property type="match status" value="1"/>
</dbReference>
<evidence type="ECO:0000256" key="5">
    <source>
        <dbReference type="PROSITE-ProRule" id="PRU00221"/>
    </source>
</evidence>
<evidence type="ECO:0000259" key="8">
    <source>
        <dbReference type="PROSITE" id="PS51396"/>
    </source>
</evidence>
<feature type="repeat" description="WD" evidence="5">
    <location>
        <begin position="251"/>
        <end position="283"/>
    </location>
</feature>
<keyword evidence="3 5" id="KW-0853">WD repeat</keyword>
<keyword evidence="2" id="KW-0963">Cytoplasm</keyword>
<keyword evidence="10" id="KW-1185">Reference proteome</keyword>
<dbReference type="InterPro" id="IPR015155">
    <property type="entry name" value="PFU"/>
</dbReference>
<dbReference type="GO" id="GO:0010992">
    <property type="term" value="P:ubiquitin recycling"/>
    <property type="evidence" value="ECO:0007669"/>
    <property type="project" value="TreeGrafter"/>
</dbReference>
<dbReference type="InterPro" id="IPR015943">
    <property type="entry name" value="WD40/YVTN_repeat-like_dom_sf"/>
</dbReference>
<name>A0A316UE36_9BASI</name>
<evidence type="ECO:0000313" key="9">
    <source>
        <dbReference type="EMBL" id="PWN23442.1"/>
    </source>
</evidence>
<proteinExistence type="predicted"/>
<evidence type="ECO:0000256" key="6">
    <source>
        <dbReference type="SAM" id="MobiDB-lite"/>
    </source>
</evidence>
<dbReference type="Gene3D" id="3.10.20.870">
    <property type="entry name" value="PFU (PLAA family ubiquitin binding), C-terminal domain"/>
    <property type="match status" value="1"/>
</dbReference>
<dbReference type="GO" id="GO:0043161">
    <property type="term" value="P:proteasome-mediated ubiquitin-dependent protein catabolic process"/>
    <property type="evidence" value="ECO:0007669"/>
    <property type="project" value="TreeGrafter"/>
</dbReference>
<dbReference type="PROSITE" id="PS50294">
    <property type="entry name" value="WD_REPEATS_REGION"/>
    <property type="match status" value="3"/>
</dbReference>
<evidence type="ECO:0000256" key="3">
    <source>
        <dbReference type="ARBA" id="ARBA00022574"/>
    </source>
</evidence>
<dbReference type="Gene3D" id="2.130.10.10">
    <property type="entry name" value="YVTN repeat-like/Quinoprotein amine dehydrogenase"/>
    <property type="match status" value="1"/>
</dbReference>
<dbReference type="Pfam" id="PF08324">
    <property type="entry name" value="PUL"/>
    <property type="match status" value="1"/>
</dbReference>
<dbReference type="GO" id="GO:0043130">
    <property type="term" value="F:ubiquitin binding"/>
    <property type="evidence" value="ECO:0007669"/>
    <property type="project" value="TreeGrafter"/>
</dbReference>
<protein>
    <submittedName>
        <fullName evidence="9">PFU-domain-containing protein</fullName>
    </submittedName>
</protein>
<dbReference type="PROSITE" id="PS50082">
    <property type="entry name" value="WD_REPEATS_2"/>
    <property type="match status" value="5"/>
</dbReference>
<accession>A0A316UE36</accession>
<keyword evidence="4" id="KW-0677">Repeat</keyword>
<evidence type="ECO:0000256" key="4">
    <source>
        <dbReference type="ARBA" id="ARBA00022737"/>
    </source>
</evidence>
<dbReference type="SUPFAM" id="SSF50978">
    <property type="entry name" value="WD40 repeat-like"/>
    <property type="match status" value="1"/>
</dbReference>
<feature type="region of interest" description="Disordered" evidence="6">
    <location>
        <begin position="497"/>
        <end position="518"/>
    </location>
</feature>
<feature type="domain" description="PFU" evidence="7">
    <location>
        <begin position="388"/>
        <end position="483"/>
    </location>
</feature>
<dbReference type="CDD" id="cd00200">
    <property type="entry name" value="WD40"/>
    <property type="match status" value="1"/>
</dbReference>
<sequence length="780" mass="82692">MSSSSSASSPPYKLSVQLQGHTGDVRAVATHTTSSGSSLILSASRDTTACVWARLPGAQHFEPPQVLGGHGGYVNSCHWLSDGAGGIFALTGGQDKLVNAFEVSVDADGRATSSKTPDYTLLGHEDNISTLDVGPGGAYIISGSWDKTARVWKGWECVATLKGHLQAVWAVLAVDEDRVITASADKIIRLWSISRPAEPIAVFGGHDDAVRGLTLLQDGKSFASCSNDGTINIYSLDSLDARGINRPKRTLSGHTSFVYSLATLSAAHELVSSGEDRSVRVWQGDALIQTLTIPAISVWSVGTLQDGDLVCGSSDHQIRVFTRQKERIADTEELDTYERSIASQALNKTQVGDVRKDDVPGVEALSQPGSKEGQTKMVSNNGVIEAHQWSMASQRWEKIGEVVGGVGSGQKKLHQGKEYDYVFDVDIADGVPPLKLPYNLSENAYSAAQKFLDKNELPAEYLEQVVSFIDKNVEGATIGGRSNEAYVDPFSGTAGRYVPGSGGPAPGSNGSRPTTQATAPPALKILPQRSYLSFKQANLPALQAKLNELSASSGSPIDASSIISALGSSSSPVDLTPLSQAMTSWPPAARLPLLDIYRLSALQGTTASVQGFVSTILEAAEWTSPVDSKAKETNTMLAARGVANLFSSPQVGQLLKLAEELLAQLHSADFAKMNKNGRVAFATIVYNFSVAVTASAEAQPFAGAILDAIVKILTEEEGDSEVIYRTLIALGNLLVSPSSKKLQVGSVQLARDAAEAWGSRFSGSEERMRVVAGDLKSLDV</sequence>
<dbReference type="InterPro" id="IPR001680">
    <property type="entry name" value="WD40_rpt"/>
</dbReference>
<dbReference type="InterPro" id="IPR013535">
    <property type="entry name" value="PUL_dom"/>
</dbReference>
<dbReference type="GO" id="GO:0005737">
    <property type="term" value="C:cytoplasm"/>
    <property type="evidence" value="ECO:0007669"/>
    <property type="project" value="UniProtKB-SubCell"/>
</dbReference>
<dbReference type="EMBL" id="KZ819322">
    <property type="protein sequence ID" value="PWN23442.1"/>
    <property type="molecule type" value="Genomic_DNA"/>
</dbReference>
<dbReference type="STRING" id="1684307.A0A316UE36"/>
<feature type="repeat" description="WD" evidence="5">
    <location>
        <begin position="203"/>
        <end position="238"/>
    </location>
</feature>
<dbReference type="PANTHER" id="PTHR19849:SF0">
    <property type="entry name" value="PHOSPHOLIPASE A-2-ACTIVATING PROTEIN"/>
    <property type="match status" value="1"/>
</dbReference>
<reference evidence="9 10" key="1">
    <citation type="journal article" date="2018" name="Mol. Biol. Evol.">
        <title>Broad Genomic Sampling Reveals a Smut Pathogenic Ancestry of the Fungal Clade Ustilaginomycotina.</title>
        <authorList>
            <person name="Kijpornyongpan T."/>
            <person name="Mondo S.J."/>
            <person name="Barry K."/>
            <person name="Sandor L."/>
            <person name="Lee J."/>
            <person name="Lipzen A."/>
            <person name="Pangilinan J."/>
            <person name="LaButti K."/>
            <person name="Hainaut M."/>
            <person name="Henrissat B."/>
            <person name="Grigoriev I.V."/>
            <person name="Spatafora J.W."/>
            <person name="Aime M.C."/>
        </authorList>
    </citation>
    <scope>NUCLEOTIDE SEQUENCE [LARGE SCALE GENOMIC DNA]</scope>
    <source>
        <strain evidence="9 10">MCA 4718</strain>
    </source>
</reference>
<dbReference type="InterPro" id="IPR038122">
    <property type="entry name" value="PFU_sf"/>
</dbReference>
<dbReference type="InterPro" id="IPR011989">
    <property type="entry name" value="ARM-like"/>
</dbReference>
<evidence type="ECO:0000256" key="2">
    <source>
        <dbReference type="ARBA" id="ARBA00022490"/>
    </source>
</evidence>
<dbReference type="InterPro" id="IPR036322">
    <property type="entry name" value="WD40_repeat_dom_sf"/>
</dbReference>
<evidence type="ECO:0000259" key="7">
    <source>
        <dbReference type="PROSITE" id="PS51394"/>
    </source>
</evidence>
<feature type="repeat" description="WD" evidence="5">
    <location>
        <begin position="18"/>
        <end position="52"/>
    </location>
</feature>
<dbReference type="RefSeq" id="XP_025350602.1">
    <property type="nucleotide sequence ID" value="XM_025491846.1"/>
</dbReference>
<dbReference type="SMART" id="SM00320">
    <property type="entry name" value="WD40"/>
    <property type="match status" value="7"/>
</dbReference>
<dbReference type="AlphaFoldDB" id="A0A316UE36"/>
<feature type="repeat" description="WD" evidence="5">
    <location>
        <begin position="161"/>
        <end position="194"/>
    </location>
</feature>
<evidence type="ECO:0000256" key="1">
    <source>
        <dbReference type="ARBA" id="ARBA00004496"/>
    </source>
</evidence>
<gene>
    <name evidence="9" type="ORF">BCV69DRAFT_281061</name>
</gene>
<comment type="subcellular location">
    <subcellularLocation>
        <location evidence="1">Cytoplasm</location>
    </subcellularLocation>
</comment>
<dbReference type="Gene3D" id="1.25.10.10">
    <property type="entry name" value="Leucine-rich Repeat Variant"/>
    <property type="match status" value="1"/>
</dbReference>
<dbReference type="PROSITE" id="PS51394">
    <property type="entry name" value="PFU"/>
    <property type="match status" value="1"/>
</dbReference>
<dbReference type="OrthoDB" id="10265988at2759"/>
<dbReference type="GeneID" id="37013580"/>